<dbReference type="GO" id="GO:0120147">
    <property type="term" value="F:formylglycine-generating oxidase activity"/>
    <property type="evidence" value="ECO:0007669"/>
    <property type="project" value="TreeGrafter"/>
</dbReference>
<evidence type="ECO:0000256" key="2">
    <source>
        <dbReference type="SAM" id="SignalP"/>
    </source>
</evidence>
<dbReference type="SUPFAM" id="SSF56436">
    <property type="entry name" value="C-type lectin-like"/>
    <property type="match status" value="1"/>
</dbReference>
<dbReference type="PANTHER" id="PTHR23150">
    <property type="entry name" value="SULFATASE MODIFYING FACTOR 1, 2"/>
    <property type="match status" value="1"/>
</dbReference>
<keyword evidence="2" id="KW-0732">Signal</keyword>
<dbReference type="InterPro" id="IPR051043">
    <property type="entry name" value="Sulfatase_Mod_Factor_Kinase"/>
</dbReference>
<protein>
    <submittedName>
        <fullName evidence="4">Formylglycine-generating enzyme family protein</fullName>
    </submittedName>
</protein>
<feature type="signal peptide" evidence="2">
    <location>
        <begin position="1"/>
        <end position="19"/>
    </location>
</feature>
<dbReference type="PANTHER" id="PTHR23150:SF19">
    <property type="entry name" value="FORMYLGLYCINE-GENERATING ENZYME"/>
    <property type="match status" value="1"/>
</dbReference>
<proteinExistence type="predicted"/>
<dbReference type="InterPro" id="IPR005532">
    <property type="entry name" value="SUMF_dom"/>
</dbReference>
<keyword evidence="1" id="KW-0175">Coiled coil</keyword>
<dbReference type="AlphaFoldDB" id="A0A4V2WWH4"/>
<comment type="caution">
    <text evidence="4">The sequence shown here is derived from an EMBL/GenBank/DDBJ whole genome shotgun (WGS) entry which is preliminary data.</text>
</comment>
<dbReference type="Gene3D" id="3.90.1580.10">
    <property type="entry name" value="paralog of FGE (formylglycine-generating enzyme)"/>
    <property type="match status" value="1"/>
</dbReference>
<name>A0A4V2WWH4_9BACT</name>
<evidence type="ECO:0000313" key="5">
    <source>
        <dbReference type="Proteomes" id="UP000294527"/>
    </source>
</evidence>
<dbReference type="InterPro" id="IPR016187">
    <property type="entry name" value="CTDL_fold"/>
</dbReference>
<feature type="domain" description="Sulfatase-modifying factor enzyme-like" evidence="3">
    <location>
        <begin position="257"/>
        <end position="443"/>
    </location>
</feature>
<dbReference type="Proteomes" id="UP000294527">
    <property type="component" value="Unassembled WGS sequence"/>
</dbReference>
<evidence type="ECO:0000313" key="4">
    <source>
        <dbReference type="EMBL" id="TDA76394.1"/>
    </source>
</evidence>
<sequence length="454" mass="50748">MKKLFLAMAVAIVTGSAVSAQDRDKEDKIVVSTHQTDKADGYEGDSANRCGIKFNFRLTGVTKVELESVDGLPLAGAATIYEGIQGKTSIGDMAHTSTIITYSSSDKSGFIPGKDYYISTLPCDLYGGYRLSIYRDGLVAHYFGVHQKVDLGEFISPDDLVESELEFDKPGAPLVEEGRPKMDSKTHNLFVQYRKNPTEAGRQALLDQMSVRYDKVVARKKNKLRELEREARTYSIVEHMQGIVGEMVQNRDTRIQQQFLRFIDPRRDENPKDAWMVLRGASAPNAYIGYAPVTNAEYAAFNPRFAYDTGKENYPVVNITIAEAKAYCDWLTKQDRKHIYRLPSEEEWILGAGHMPKDVAMNSNHVESGLTAVDAYKQSTGACGGIDFWGNCWEWTTSTNANGQHIIKGGSWDSKRDDCRSEKSDDVRDGTEGYANVGFRIVRTDVSKSMKSKL</sequence>
<dbReference type="EMBL" id="SLTU01000001">
    <property type="protein sequence ID" value="TDA76394.1"/>
    <property type="molecule type" value="Genomic_DNA"/>
</dbReference>
<evidence type="ECO:0000259" key="3">
    <source>
        <dbReference type="Pfam" id="PF03781"/>
    </source>
</evidence>
<organism evidence="4 5">
    <name type="scientific">Phocaeicola dorei</name>
    <dbReference type="NCBI Taxonomy" id="357276"/>
    <lineage>
        <taxon>Bacteria</taxon>
        <taxon>Pseudomonadati</taxon>
        <taxon>Bacteroidota</taxon>
        <taxon>Bacteroidia</taxon>
        <taxon>Bacteroidales</taxon>
        <taxon>Bacteroidaceae</taxon>
        <taxon>Phocaeicola</taxon>
    </lineage>
</organism>
<dbReference type="InterPro" id="IPR042095">
    <property type="entry name" value="SUMF_sf"/>
</dbReference>
<gene>
    <name evidence="4" type="ORF">E1I98_08510</name>
</gene>
<accession>A0A4V2WWH4</accession>
<dbReference type="RefSeq" id="WP_132140581.1">
    <property type="nucleotide sequence ID" value="NZ_SLTU01000001.1"/>
</dbReference>
<feature type="chain" id="PRO_5020586820" evidence="2">
    <location>
        <begin position="20"/>
        <end position="454"/>
    </location>
</feature>
<feature type="coiled-coil region" evidence="1">
    <location>
        <begin position="210"/>
        <end position="237"/>
    </location>
</feature>
<evidence type="ECO:0000256" key="1">
    <source>
        <dbReference type="SAM" id="Coils"/>
    </source>
</evidence>
<reference evidence="4 5" key="1">
    <citation type="journal article" date="2019" name="Nat. Microbiol.">
        <title>Genomic variation and strain-specific functional adaptation in the human gut microbiome during early life.</title>
        <authorList>
            <person name="Vatanen T."/>
            <person name="Plichta D.R."/>
            <person name="Somani J."/>
            <person name="Munch P.C."/>
            <person name="Arthur T.D."/>
            <person name="Hall A.B."/>
            <person name="Rudolf S."/>
            <person name="Oakeley E.J."/>
            <person name="Ke X."/>
            <person name="Young R.A."/>
            <person name="Haiser H.J."/>
            <person name="Kolde R."/>
            <person name="Yassour M."/>
            <person name="Luopajarvi K."/>
            <person name="Siljander H."/>
            <person name="Virtanen S.M."/>
            <person name="Ilonen J."/>
            <person name="Uibo R."/>
            <person name="Tillmann V."/>
            <person name="Mokurov S."/>
            <person name="Dorshakova N."/>
            <person name="Porter J.A."/>
            <person name="McHardy A.C."/>
            <person name="Lahdesmaki H."/>
            <person name="Vlamakis H."/>
            <person name="Huttenhower C."/>
            <person name="Knip M."/>
            <person name="Xavier R.J."/>
        </authorList>
    </citation>
    <scope>NUCLEOTIDE SEQUENCE [LARGE SCALE GENOMIC DNA]</scope>
    <source>
        <strain evidence="4 5">RJX1047</strain>
    </source>
</reference>
<dbReference type="Pfam" id="PF03781">
    <property type="entry name" value="FGE-sulfatase"/>
    <property type="match status" value="1"/>
</dbReference>